<evidence type="ECO:0000256" key="11">
    <source>
        <dbReference type="SAM" id="MobiDB-lite"/>
    </source>
</evidence>
<evidence type="ECO:0000256" key="8">
    <source>
        <dbReference type="ARBA" id="ARBA00023315"/>
    </source>
</evidence>
<keyword evidence="4 10" id="KW-1133">Transmembrane helix</keyword>
<feature type="transmembrane region" description="Helical" evidence="10">
    <location>
        <begin position="209"/>
        <end position="232"/>
    </location>
</feature>
<dbReference type="PANTHER" id="PTHR22883:SF147">
    <property type="entry name" value="PALMITOYLTRANSFERASE"/>
    <property type="match status" value="1"/>
</dbReference>
<evidence type="ECO:0000256" key="7">
    <source>
        <dbReference type="ARBA" id="ARBA00023288"/>
    </source>
</evidence>
<comment type="catalytic activity">
    <reaction evidence="9 10">
        <text>L-cysteinyl-[protein] + hexadecanoyl-CoA = S-hexadecanoyl-L-cysteinyl-[protein] + CoA</text>
        <dbReference type="Rhea" id="RHEA:36683"/>
        <dbReference type="Rhea" id="RHEA-COMP:10131"/>
        <dbReference type="Rhea" id="RHEA-COMP:11032"/>
        <dbReference type="ChEBI" id="CHEBI:29950"/>
        <dbReference type="ChEBI" id="CHEBI:57287"/>
        <dbReference type="ChEBI" id="CHEBI:57379"/>
        <dbReference type="ChEBI" id="CHEBI:74151"/>
        <dbReference type="EC" id="2.3.1.225"/>
    </reaction>
</comment>
<dbReference type="GO" id="GO:0016020">
    <property type="term" value="C:membrane"/>
    <property type="evidence" value="ECO:0007669"/>
    <property type="project" value="UniProtKB-SubCell"/>
</dbReference>
<dbReference type="GO" id="GO:0005783">
    <property type="term" value="C:endoplasmic reticulum"/>
    <property type="evidence" value="ECO:0007669"/>
    <property type="project" value="TreeGrafter"/>
</dbReference>
<dbReference type="InterPro" id="IPR001594">
    <property type="entry name" value="Palmitoyltrfase_DHHC"/>
</dbReference>
<evidence type="ECO:0000256" key="2">
    <source>
        <dbReference type="ARBA" id="ARBA00022679"/>
    </source>
</evidence>
<feature type="transmembrane region" description="Helical" evidence="10">
    <location>
        <begin position="74"/>
        <end position="96"/>
    </location>
</feature>
<keyword evidence="7" id="KW-0449">Lipoprotein</keyword>
<feature type="compositionally biased region" description="Acidic residues" evidence="11">
    <location>
        <begin position="442"/>
        <end position="455"/>
    </location>
</feature>
<reference evidence="13" key="1">
    <citation type="submission" date="2014-08" db="EMBL/GenBank/DDBJ databases">
        <authorList>
            <person name="Sharma Rahul"/>
            <person name="Thines Marco"/>
        </authorList>
    </citation>
    <scope>NUCLEOTIDE SEQUENCE</scope>
</reference>
<evidence type="ECO:0000256" key="4">
    <source>
        <dbReference type="ARBA" id="ARBA00022989"/>
    </source>
</evidence>
<dbReference type="InterPro" id="IPR039859">
    <property type="entry name" value="PFA4/ZDH16/20/ERF2-like"/>
</dbReference>
<keyword evidence="6" id="KW-0564">Palmitate</keyword>
<feature type="transmembrane region" description="Helical" evidence="10">
    <location>
        <begin position="40"/>
        <end position="62"/>
    </location>
</feature>
<keyword evidence="5 10" id="KW-0472">Membrane</keyword>
<evidence type="ECO:0000256" key="1">
    <source>
        <dbReference type="ARBA" id="ARBA00004141"/>
    </source>
</evidence>
<comment type="domain">
    <text evidence="10">The DHHC domain is required for palmitoyltransferase activity.</text>
</comment>
<evidence type="ECO:0000259" key="12">
    <source>
        <dbReference type="Pfam" id="PF01529"/>
    </source>
</evidence>
<dbReference type="GO" id="GO:0005794">
    <property type="term" value="C:Golgi apparatus"/>
    <property type="evidence" value="ECO:0007669"/>
    <property type="project" value="TreeGrafter"/>
</dbReference>
<dbReference type="EMBL" id="LN483157">
    <property type="protein sequence ID" value="CED84005.1"/>
    <property type="molecule type" value="Genomic_DNA"/>
</dbReference>
<organism evidence="13">
    <name type="scientific">Phaffia rhodozyma</name>
    <name type="common">Yeast</name>
    <name type="synonym">Xanthophyllomyces dendrorhous</name>
    <dbReference type="NCBI Taxonomy" id="264483"/>
    <lineage>
        <taxon>Eukaryota</taxon>
        <taxon>Fungi</taxon>
        <taxon>Dikarya</taxon>
        <taxon>Basidiomycota</taxon>
        <taxon>Agaricomycotina</taxon>
        <taxon>Tremellomycetes</taxon>
        <taxon>Cystofilobasidiales</taxon>
        <taxon>Mrakiaceae</taxon>
        <taxon>Phaffia</taxon>
    </lineage>
</organism>
<dbReference type="GO" id="GO:0019706">
    <property type="term" value="F:protein-cysteine S-palmitoyltransferase activity"/>
    <property type="evidence" value="ECO:0007669"/>
    <property type="project" value="UniProtKB-EC"/>
</dbReference>
<evidence type="ECO:0000313" key="13">
    <source>
        <dbReference type="EMBL" id="CED84005.1"/>
    </source>
</evidence>
<keyword evidence="3 10" id="KW-0812">Transmembrane</keyword>
<name>A0A0F7STU5_PHARH</name>
<sequence length="480" mass="53791">MALDPDYYAGLPPITPPSYGMTPTHLANLKRRSKLKAFKTYAPIGLVICLMMYPYIPFVYLLCWCTTYGIENRPIYAIFQATIFHGLSGISLWSYYITWSTLPGSPPGVGGPTGEYALLDNHTRDEEREGEIGLTEFVRDGPTGRAMENDALGVMAKSSSGGPRFCRKCGVGKPDRCHHCSTCGRCILKMDHHCLWLGTCIGAKNYRSFVLFLVYTMLYCVFVAVESIQTLVGFVRESDAMTEFGFTFVSHFILIMMGTTFGLSIGGFACYHVYLALLNQTTLESMEISRTPPAVVLPDSPTQTSHLRWRPNHLLTRAERRPVSSSEVINPWDLGWRRNLQSLSPRSGSGSIKGLGWIFWVVRYLLPSEVGHDGIIFEVDRSKLDRLMDRTREIRLGQPSVSDGYPHGDNYGQGQGGRTRRSHGREYSRDGYMSKIENDRCNDDDEDDDIDDEVENDRTLGGNEGWNARPTATAPREGPV</sequence>
<comment type="subcellular location">
    <subcellularLocation>
        <location evidence="1">Membrane</location>
        <topology evidence="1">Multi-pass membrane protein</topology>
    </subcellularLocation>
</comment>
<comment type="similarity">
    <text evidence="10">Belongs to the DHHC palmitoyltransferase family.</text>
</comment>
<evidence type="ECO:0000256" key="3">
    <source>
        <dbReference type="ARBA" id="ARBA00022692"/>
    </source>
</evidence>
<evidence type="ECO:0000256" key="6">
    <source>
        <dbReference type="ARBA" id="ARBA00023139"/>
    </source>
</evidence>
<dbReference type="AlphaFoldDB" id="A0A0F7STU5"/>
<dbReference type="PROSITE" id="PS50216">
    <property type="entry name" value="DHHC"/>
    <property type="match status" value="1"/>
</dbReference>
<keyword evidence="8 10" id="KW-0012">Acyltransferase</keyword>
<keyword evidence="2 10" id="KW-0808">Transferase</keyword>
<feature type="domain" description="Palmitoyltransferase DHHC" evidence="12">
    <location>
        <begin position="162"/>
        <end position="287"/>
    </location>
</feature>
<dbReference type="Pfam" id="PF01529">
    <property type="entry name" value="DHHC"/>
    <property type="match status" value="1"/>
</dbReference>
<protein>
    <recommendedName>
        <fullName evidence="10">Palmitoyltransferase</fullName>
        <ecNumber evidence="10">2.3.1.225</ecNumber>
    </recommendedName>
</protein>
<evidence type="ECO:0000256" key="10">
    <source>
        <dbReference type="RuleBase" id="RU079119"/>
    </source>
</evidence>
<dbReference type="GO" id="GO:0006612">
    <property type="term" value="P:protein targeting to membrane"/>
    <property type="evidence" value="ECO:0007669"/>
    <property type="project" value="TreeGrafter"/>
</dbReference>
<accession>A0A0F7STU5</accession>
<evidence type="ECO:0000256" key="9">
    <source>
        <dbReference type="ARBA" id="ARBA00048048"/>
    </source>
</evidence>
<dbReference type="PANTHER" id="PTHR22883">
    <property type="entry name" value="ZINC FINGER DHHC DOMAIN CONTAINING PROTEIN"/>
    <property type="match status" value="1"/>
</dbReference>
<evidence type="ECO:0000256" key="5">
    <source>
        <dbReference type="ARBA" id="ARBA00023136"/>
    </source>
</evidence>
<dbReference type="EC" id="2.3.1.225" evidence="10"/>
<feature type="region of interest" description="Disordered" evidence="11">
    <location>
        <begin position="397"/>
        <end position="480"/>
    </location>
</feature>
<proteinExistence type="inferred from homology"/>
<feature type="transmembrane region" description="Helical" evidence="10">
    <location>
        <begin position="252"/>
        <end position="277"/>
    </location>
</feature>